<name>A0A6N7USB8_9FIRM</name>
<gene>
    <name evidence="2" type="ORF">FYJ34_03745</name>
</gene>
<dbReference type="AlphaFoldDB" id="A0A6N7USB8"/>
<reference evidence="2 3" key="1">
    <citation type="submission" date="2019-08" db="EMBL/GenBank/DDBJ databases">
        <title>In-depth cultivation of the pig gut microbiome towards novel bacterial diversity and tailored functional studies.</title>
        <authorList>
            <person name="Wylensek D."/>
            <person name="Hitch T.C.A."/>
            <person name="Clavel T."/>
        </authorList>
    </citation>
    <scope>NUCLEOTIDE SEQUENCE [LARGE SCALE GENOMIC DNA]</scope>
    <source>
        <strain evidence="2 3">68-1-5</strain>
    </source>
</reference>
<protein>
    <submittedName>
        <fullName evidence="2">Uncharacterized protein</fullName>
    </submittedName>
</protein>
<organism evidence="2 3">
    <name type="scientific">Suipraeoptans intestinalis</name>
    <dbReference type="NCBI Taxonomy" id="2606628"/>
    <lineage>
        <taxon>Bacteria</taxon>
        <taxon>Bacillati</taxon>
        <taxon>Bacillota</taxon>
        <taxon>Clostridia</taxon>
        <taxon>Lachnospirales</taxon>
        <taxon>Lachnospiraceae</taxon>
        <taxon>Suipraeoptans</taxon>
    </lineage>
</organism>
<dbReference type="EMBL" id="VULY01000018">
    <property type="protein sequence ID" value="MSR93404.1"/>
    <property type="molecule type" value="Genomic_DNA"/>
</dbReference>
<keyword evidence="3" id="KW-1185">Reference proteome</keyword>
<feature type="region of interest" description="Disordered" evidence="1">
    <location>
        <begin position="98"/>
        <end position="133"/>
    </location>
</feature>
<comment type="caution">
    <text evidence="2">The sequence shown here is derived from an EMBL/GenBank/DDBJ whole genome shotgun (WGS) entry which is preliminary data.</text>
</comment>
<accession>A0A6N7USB8</accession>
<proteinExistence type="predicted"/>
<evidence type="ECO:0000256" key="1">
    <source>
        <dbReference type="SAM" id="MobiDB-lite"/>
    </source>
</evidence>
<evidence type="ECO:0000313" key="2">
    <source>
        <dbReference type="EMBL" id="MSR93404.1"/>
    </source>
</evidence>
<evidence type="ECO:0000313" key="3">
    <source>
        <dbReference type="Proteomes" id="UP000434409"/>
    </source>
</evidence>
<dbReference type="Proteomes" id="UP000434409">
    <property type="component" value="Unassembled WGS sequence"/>
</dbReference>
<feature type="compositionally biased region" description="Basic and acidic residues" evidence="1">
    <location>
        <begin position="112"/>
        <end position="133"/>
    </location>
</feature>
<sequence length="162" mass="18857">MGERYDNGGVFSGDGPYAGKYGKACIYILIVRKAKEQAIPPVFLFHRTKFRMNGFVHQHILSHFPKQKGLCQNHTAVFFEKRLLCKHARNKILRRKEEMNEKNHARTGLKNYKKEQEISGKERKDRRSYREKQGKTVHCCTKKGVDDAQEDMLSFGHIVSCK</sequence>